<evidence type="ECO:0000313" key="1">
    <source>
        <dbReference type="EMBL" id="OKP09355.1"/>
    </source>
</evidence>
<evidence type="ECO:0000313" key="2">
    <source>
        <dbReference type="Proteomes" id="UP000186955"/>
    </source>
</evidence>
<keyword evidence="2" id="KW-1185">Reference proteome</keyword>
<comment type="caution">
    <text evidence="1">The sequence shown here is derived from an EMBL/GenBank/DDBJ whole genome shotgun (WGS) entry which is preliminary data.</text>
</comment>
<gene>
    <name evidence="1" type="ORF">PENSUB_5300</name>
</gene>
<dbReference type="EMBL" id="MNBE01000538">
    <property type="protein sequence ID" value="OKP09355.1"/>
    <property type="molecule type" value="Genomic_DNA"/>
</dbReference>
<dbReference type="Proteomes" id="UP000186955">
    <property type="component" value="Unassembled WGS sequence"/>
</dbReference>
<feature type="non-terminal residue" evidence="1">
    <location>
        <position position="91"/>
    </location>
</feature>
<accession>A0A1Q5UA54</accession>
<organism evidence="1 2">
    <name type="scientific">Penicillium subrubescens</name>
    <dbReference type="NCBI Taxonomy" id="1316194"/>
    <lineage>
        <taxon>Eukaryota</taxon>
        <taxon>Fungi</taxon>
        <taxon>Dikarya</taxon>
        <taxon>Ascomycota</taxon>
        <taxon>Pezizomycotina</taxon>
        <taxon>Eurotiomycetes</taxon>
        <taxon>Eurotiomycetidae</taxon>
        <taxon>Eurotiales</taxon>
        <taxon>Aspergillaceae</taxon>
        <taxon>Penicillium</taxon>
    </lineage>
</organism>
<dbReference type="AlphaFoldDB" id="A0A1Q5UA54"/>
<protein>
    <submittedName>
        <fullName evidence="1">Uncharacterized protein</fullName>
    </submittedName>
</protein>
<proteinExistence type="predicted"/>
<reference evidence="1 2" key="1">
    <citation type="submission" date="2016-10" db="EMBL/GenBank/DDBJ databases">
        <title>Genome sequence of the ascomycete fungus Penicillium subrubescens.</title>
        <authorList>
            <person name="De Vries R.P."/>
            <person name="Peng M."/>
            <person name="Dilokpimol A."/>
            <person name="Hilden K."/>
            <person name="Makela M.R."/>
            <person name="Grigoriev I."/>
            <person name="Riley R."/>
            <person name="Granchi Z."/>
        </authorList>
    </citation>
    <scope>NUCLEOTIDE SEQUENCE [LARGE SCALE GENOMIC DNA]</scope>
    <source>
        <strain evidence="1 2">CBS 132785</strain>
    </source>
</reference>
<name>A0A1Q5UA54_9EURO</name>
<sequence length="91" mass="9935">MSYPSVPQRFGGLVYSCVRIFFEYPSFTTEFRGGRRASYHLTPEGRRRLCPPPVVLGNLHRHGPSASSPVGLVLGIFGSHSTAGSTDPPPY</sequence>